<organism evidence="4 5">
    <name type="scientific">Caenorhabditis auriculariae</name>
    <dbReference type="NCBI Taxonomy" id="2777116"/>
    <lineage>
        <taxon>Eukaryota</taxon>
        <taxon>Metazoa</taxon>
        <taxon>Ecdysozoa</taxon>
        <taxon>Nematoda</taxon>
        <taxon>Chromadorea</taxon>
        <taxon>Rhabditida</taxon>
        <taxon>Rhabditina</taxon>
        <taxon>Rhabditomorpha</taxon>
        <taxon>Rhabditoidea</taxon>
        <taxon>Rhabditidae</taxon>
        <taxon>Peloderinae</taxon>
        <taxon>Caenorhabditis</taxon>
    </lineage>
</organism>
<feature type="compositionally biased region" description="Polar residues" evidence="1">
    <location>
        <begin position="621"/>
        <end position="637"/>
    </location>
</feature>
<feature type="compositionally biased region" description="Polar residues" evidence="1">
    <location>
        <begin position="1216"/>
        <end position="1231"/>
    </location>
</feature>
<dbReference type="PANTHER" id="PTHR21583:SF8">
    <property type="entry name" value="PROTEIN ELYS"/>
    <property type="match status" value="1"/>
</dbReference>
<evidence type="ECO:0000256" key="1">
    <source>
        <dbReference type="SAM" id="MobiDB-lite"/>
    </source>
</evidence>
<feature type="compositionally biased region" description="Polar residues" evidence="1">
    <location>
        <begin position="1347"/>
        <end position="1366"/>
    </location>
</feature>
<feature type="compositionally biased region" description="Polar residues" evidence="1">
    <location>
        <begin position="901"/>
        <end position="911"/>
    </location>
</feature>
<feature type="compositionally biased region" description="Polar residues" evidence="1">
    <location>
        <begin position="1243"/>
        <end position="1254"/>
    </location>
</feature>
<keyword evidence="2" id="KW-0732">Signal</keyword>
<feature type="compositionally biased region" description="Polar residues" evidence="1">
    <location>
        <begin position="1164"/>
        <end position="1175"/>
    </location>
</feature>
<feature type="region of interest" description="Disordered" evidence="1">
    <location>
        <begin position="752"/>
        <end position="771"/>
    </location>
</feature>
<feature type="compositionally biased region" description="Low complexity" evidence="1">
    <location>
        <begin position="598"/>
        <end position="613"/>
    </location>
</feature>
<feature type="compositionally biased region" description="Basic and acidic residues" evidence="1">
    <location>
        <begin position="918"/>
        <end position="936"/>
    </location>
</feature>
<feature type="signal peptide" evidence="2">
    <location>
        <begin position="1"/>
        <end position="18"/>
    </location>
</feature>
<feature type="compositionally biased region" description="Low complexity" evidence="1">
    <location>
        <begin position="1136"/>
        <end position="1150"/>
    </location>
</feature>
<name>A0A8S1HBM3_9PELO</name>
<feature type="compositionally biased region" description="Basic and acidic residues" evidence="1">
    <location>
        <begin position="761"/>
        <end position="771"/>
    </location>
</feature>
<feature type="compositionally biased region" description="Polar residues" evidence="1">
    <location>
        <begin position="1189"/>
        <end position="1205"/>
    </location>
</feature>
<keyword evidence="5" id="KW-1185">Reference proteome</keyword>
<feature type="compositionally biased region" description="Polar residues" evidence="1">
    <location>
        <begin position="1085"/>
        <end position="1096"/>
    </location>
</feature>
<dbReference type="Pfam" id="PF00024">
    <property type="entry name" value="PAN_1"/>
    <property type="match status" value="1"/>
</dbReference>
<accession>A0A8S1HBM3</accession>
<dbReference type="OrthoDB" id="5872028at2759"/>
<gene>
    <name evidence="4" type="ORF">CAUJ_LOCUS8461</name>
</gene>
<feature type="domain" description="Apple" evidence="3">
    <location>
        <begin position="29"/>
        <end position="111"/>
    </location>
</feature>
<feature type="compositionally biased region" description="Polar residues" evidence="1">
    <location>
        <begin position="1295"/>
        <end position="1310"/>
    </location>
</feature>
<feature type="compositionally biased region" description="Polar residues" evidence="1">
    <location>
        <begin position="1006"/>
        <end position="1017"/>
    </location>
</feature>
<dbReference type="InterPro" id="IPR052620">
    <property type="entry name" value="ELYS/MEL-28_NucAsmblyFactor"/>
</dbReference>
<feature type="compositionally biased region" description="Low complexity" evidence="1">
    <location>
        <begin position="1373"/>
        <end position="1387"/>
    </location>
</feature>
<feature type="compositionally biased region" description="Polar residues" evidence="1">
    <location>
        <begin position="1031"/>
        <end position="1050"/>
    </location>
</feature>
<feature type="compositionally biased region" description="Polar residues" evidence="1">
    <location>
        <begin position="1268"/>
        <end position="1284"/>
    </location>
</feature>
<evidence type="ECO:0000313" key="5">
    <source>
        <dbReference type="Proteomes" id="UP000835052"/>
    </source>
</evidence>
<dbReference type="EMBL" id="CAJGYM010000028">
    <property type="protein sequence ID" value="CAD6192542.1"/>
    <property type="molecule type" value="Genomic_DNA"/>
</dbReference>
<evidence type="ECO:0000313" key="4">
    <source>
        <dbReference type="EMBL" id="CAD6192542.1"/>
    </source>
</evidence>
<dbReference type="PROSITE" id="PS50948">
    <property type="entry name" value="PAN"/>
    <property type="match status" value="1"/>
</dbReference>
<evidence type="ECO:0000259" key="3">
    <source>
        <dbReference type="PROSITE" id="PS50948"/>
    </source>
</evidence>
<feature type="region of interest" description="Disordered" evidence="1">
    <location>
        <begin position="901"/>
        <end position="1418"/>
    </location>
</feature>
<comment type="caution">
    <text evidence="4">The sequence shown here is derived from an EMBL/GenBank/DDBJ whole genome shotgun (WGS) entry which is preliminary data.</text>
</comment>
<feature type="compositionally biased region" description="Low complexity" evidence="1">
    <location>
        <begin position="978"/>
        <end position="992"/>
    </location>
</feature>
<feature type="compositionally biased region" description="Polar residues" evidence="1">
    <location>
        <begin position="1322"/>
        <end position="1333"/>
    </location>
</feature>
<sequence>MRGHAVLLAALLAALAYAKPLNLPQTIRCSGDVYVYRNETTADRSPYVFVELRSAGLHDCINKCFGNQFCYSASYDESRKDSCSLYYFAAYNCTGQTLIPASQIQYTGGTVTLDCLRCPTNGDFVTAPPFSSLSEQKITATGDDGSKLVEKPLVADITKNIDSKLNQKSTTASAPTVTVDLHVDNTTPSSPSPTTNQPEEECNGSLKFIAKTDIDYDTVDLLINETTVESAVACARLCFQMQCGFAFFAPVTQICKYTVDTEKLVDREFCDEDLEELVNSFNLTQPVQMTCHRCIQNEASEKSSPHQQAQDEAEQSGITTTQATTASACYINFQVEEVSPDTNYEYYTVKKVKSANGCARLCFVGLCTTAVYSPSTGECRLGKDRRERCSEAASVFVYTGTSDVRLQCFRCSKKGNTETLATTTSLAFQEEENVTKALIDTTPPPKPSEESATASTNDGNTSTTTTKAETKSNADVPGNMPQPQVATKVEVQDVNGVKTTLRKNCVIKFQARPLSERPAHLKATFELDVPVDSIELCATRCYQDGCVGARFEPKKLLCTLSYDDPSYCARGNVFLHYEATEPTWIHCVNCYALKPSDSTSSNTQATETTTAHSLRNKTVSEKTQQPSETTSTEIARTKTTTTDVDNSFVQKGCLIKFQARPFIERPAQFSAKFELDLRVDSAEICATRCYQDGCSGAKYDPTSLTCSLSYNDKQYCAPGDVFLRYETKEVTWIHCVNCYSMRALAKNASSMPTKTQTTLEPAERMNKSGDLRKNSSDFLSAPFLLPSKHRSSSNTQDDDTSLLKGCVVNFQSIPLDERPVDNTAPFELNLITNTAEVCAHRCYQDGCTAAKYDPKSQQCSLSYEDKPFCSRGKLISTATPTSPVLIHCLSCVPIDNKIVSSESNDGSNARLDTTDGSEEQKSKSTETAESPEERNITEASGEEPSPKIVVVEQTSSSASPVVESTTGSIVANGSGIEASDSTTAGSEATSTAKTLTADLSLDDKPTTQNPEESTITEASGEEPSSKIVVVEQTSSSASPVVESTTGSTVAEGSGIEASDSTTAGSEATSTVKTLTADLSLDDKPTTQNPEESTITEASGEEPSSKIVVVEQTSSSASPVVESTTGSIVADGSGIEASDSTTAGSEATSTAKTLTADLSLDDKPTTQNPEESTITEASGEEPSSKIVVVEQTSSSASPVVESTTGSIVADGSGIEASDSTTAGSEATSTVKTLTADLSLDDKPTTQNPEDSTITEASGEDPSSKIVVVEQTSSSASPVVESTTGSIVADGSGIEASDSTTAGSEATSTVKTLTADLSLDDKPTTQNPEESTITEASGEEPSSKIVVVEQTSSSASPVVESTTGSTVAEGSGIEASDSTTAGSEATSTAKTLTADLSLDDKPTTQNPEESTITEASGEEPSSKILLNQRLDLPLRKEVASKLLILLQQDLKPRQQ</sequence>
<dbReference type="Proteomes" id="UP000835052">
    <property type="component" value="Unassembled WGS sequence"/>
</dbReference>
<protein>
    <recommendedName>
        <fullName evidence="3">Apple domain-containing protein</fullName>
    </recommendedName>
</protein>
<feature type="compositionally biased region" description="Low complexity" evidence="1">
    <location>
        <begin position="451"/>
        <end position="474"/>
    </location>
</feature>
<feature type="chain" id="PRO_5035859363" description="Apple domain-containing protein" evidence="2">
    <location>
        <begin position="19"/>
        <end position="1453"/>
    </location>
</feature>
<feature type="region of interest" description="Disordered" evidence="1">
    <location>
        <begin position="438"/>
        <end position="482"/>
    </location>
</feature>
<feature type="region of interest" description="Disordered" evidence="1">
    <location>
        <begin position="596"/>
        <end position="637"/>
    </location>
</feature>
<dbReference type="PANTHER" id="PTHR21583">
    <property type="entry name" value="ELYS PROTEIN"/>
    <property type="match status" value="1"/>
</dbReference>
<dbReference type="InterPro" id="IPR003609">
    <property type="entry name" value="Pan_app"/>
</dbReference>
<feature type="compositionally biased region" description="Polar residues" evidence="1">
    <location>
        <begin position="1401"/>
        <end position="1412"/>
    </location>
</feature>
<feature type="compositionally biased region" description="Polar residues" evidence="1">
    <location>
        <begin position="1110"/>
        <end position="1126"/>
    </location>
</feature>
<proteinExistence type="predicted"/>
<feature type="compositionally biased region" description="Polar residues" evidence="1">
    <location>
        <begin position="1058"/>
        <end position="1073"/>
    </location>
</feature>
<evidence type="ECO:0000256" key="2">
    <source>
        <dbReference type="SAM" id="SignalP"/>
    </source>
</evidence>
<reference evidence="4" key="1">
    <citation type="submission" date="2020-10" db="EMBL/GenBank/DDBJ databases">
        <authorList>
            <person name="Kikuchi T."/>
        </authorList>
    </citation>
    <scope>NUCLEOTIDE SEQUENCE</scope>
    <source>
        <strain evidence="4">NKZ352</strain>
    </source>
</reference>
<feature type="compositionally biased region" description="Polar residues" evidence="1">
    <location>
        <begin position="952"/>
        <end position="971"/>
    </location>
</feature>